<protein>
    <submittedName>
        <fullName evidence="2">Uncharacterized protein</fullName>
    </submittedName>
</protein>
<feature type="transmembrane region" description="Helical" evidence="1">
    <location>
        <begin position="20"/>
        <end position="46"/>
    </location>
</feature>
<evidence type="ECO:0000313" key="2">
    <source>
        <dbReference type="EMBL" id="KAI5083541.1"/>
    </source>
</evidence>
<dbReference type="EMBL" id="JABFUD020000002">
    <property type="protein sequence ID" value="KAI5083541.1"/>
    <property type="molecule type" value="Genomic_DNA"/>
</dbReference>
<proteinExistence type="predicted"/>
<dbReference type="Proteomes" id="UP000886520">
    <property type="component" value="Chromosome 3"/>
</dbReference>
<keyword evidence="1" id="KW-1133">Transmembrane helix</keyword>
<dbReference type="AlphaFoldDB" id="A0A9D4VD88"/>
<gene>
    <name evidence="2" type="ORF">GOP47_0003284</name>
</gene>
<keyword evidence="1" id="KW-0812">Transmembrane</keyword>
<comment type="caution">
    <text evidence="2">The sequence shown here is derived from an EMBL/GenBank/DDBJ whole genome shotgun (WGS) entry which is preliminary data.</text>
</comment>
<feature type="transmembrane region" description="Helical" evidence="1">
    <location>
        <begin position="58"/>
        <end position="76"/>
    </location>
</feature>
<accession>A0A9D4VD88</accession>
<sequence length="166" mass="18534">MVDALSWQTLVFEGALTYQILFFEGAATYQIFMLIALGYLIITLSMIHSGDAQDDDSVFRYEVFCMLVAITLWNVWQACCPDVLSATPSFIVYILVEEAGEGRLVFINEGLTPKCFPGLSGVTFSGITPHHSGSSYALSYCSLRSCLWWILPHPPLVFFCPKDPTR</sequence>
<name>A0A9D4VD88_ADICA</name>
<organism evidence="2 3">
    <name type="scientific">Adiantum capillus-veneris</name>
    <name type="common">Maidenhair fern</name>
    <dbReference type="NCBI Taxonomy" id="13818"/>
    <lineage>
        <taxon>Eukaryota</taxon>
        <taxon>Viridiplantae</taxon>
        <taxon>Streptophyta</taxon>
        <taxon>Embryophyta</taxon>
        <taxon>Tracheophyta</taxon>
        <taxon>Polypodiopsida</taxon>
        <taxon>Polypodiidae</taxon>
        <taxon>Polypodiales</taxon>
        <taxon>Pteridineae</taxon>
        <taxon>Pteridaceae</taxon>
        <taxon>Vittarioideae</taxon>
        <taxon>Adiantum</taxon>
    </lineage>
</organism>
<evidence type="ECO:0000313" key="3">
    <source>
        <dbReference type="Proteomes" id="UP000886520"/>
    </source>
</evidence>
<keyword evidence="1" id="KW-0472">Membrane</keyword>
<keyword evidence="3" id="KW-1185">Reference proteome</keyword>
<reference evidence="2" key="1">
    <citation type="submission" date="2021-01" db="EMBL/GenBank/DDBJ databases">
        <title>Adiantum capillus-veneris genome.</title>
        <authorList>
            <person name="Fang Y."/>
            <person name="Liao Q."/>
        </authorList>
    </citation>
    <scope>NUCLEOTIDE SEQUENCE</scope>
    <source>
        <strain evidence="2">H3</strain>
        <tissue evidence="2">Leaf</tissue>
    </source>
</reference>
<evidence type="ECO:0000256" key="1">
    <source>
        <dbReference type="SAM" id="Phobius"/>
    </source>
</evidence>